<dbReference type="Proteomes" id="UP001214576">
    <property type="component" value="Unassembled WGS sequence"/>
</dbReference>
<accession>A0AAD4TSI4</accession>
<evidence type="ECO:0000256" key="1">
    <source>
        <dbReference type="SAM" id="MobiDB-lite"/>
    </source>
</evidence>
<organism evidence="2 3">
    <name type="scientific">Ovis ammon polii</name>
    <dbReference type="NCBI Taxonomy" id="230172"/>
    <lineage>
        <taxon>Eukaryota</taxon>
        <taxon>Metazoa</taxon>
        <taxon>Chordata</taxon>
        <taxon>Craniata</taxon>
        <taxon>Vertebrata</taxon>
        <taxon>Euteleostomi</taxon>
        <taxon>Mammalia</taxon>
        <taxon>Eutheria</taxon>
        <taxon>Laurasiatheria</taxon>
        <taxon>Artiodactyla</taxon>
        <taxon>Ruminantia</taxon>
        <taxon>Pecora</taxon>
        <taxon>Bovidae</taxon>
        <taxon>Caprinae</taxon>
        <taxon>Ovis</taxon>
    </lineage>
</organism>
<dbReference type="AlphaFoldDB" id="A0AAD4TSI4"/>
<feature type="region of interest" description="Disordered" evidence="1">
    <location>
        <begin position="78"/>
        <end position="101"/>
    </location>
</feature>
<dbReference type="EMBL" id="JAKZEL010000024">
    <property type="protein sequence ID" value="KAI4530825.1"/>
    <property type="molecule type" value="Genomic_DNA"/>
</dbReference>
<gene>
    <name evidence="2" type="ORF">MG293_018683</name>
</gene>
<feature type="compositionally biased region" description="Basic and acidic residues" evidence="1">
    <location>
        <begin position="89"/>
        <end position="99"/>
    </location>
</feature>
<keyword evidence="3" id="KW-1185">Reference proteome</keyword>
<proteinExistence type="predicted"/>
<sequence length="163" mass="17957">MPSAPLFLSLSGFVLFDKSNRIPKDKHGRGEEAAFSPQIYGILDAACVCQAKMPRGEESRQIKILVCHPGFVVHGPPSSYEEFDGTGKNGEKPGSDTDQHSPCQGITAHYKILPANEQLFLHLTYRHTEDSKIFSCKALETPEVQLLRTPISDRGITCKESEG</sequence>
<evidence type="ECO:0000313" key="2">
    <source>
        <dbReference type="EMBL" id="KAI4530825.1"/>
    </source>
</evidence>
<protein>
    <submittedName>
        <fullName evidence="2">Uncharacterized protein</fullName>
    </submittedName>
</protein>
<evidence type="ECO:0000313" key="3">
    <source>
        <dbReference type="Proteomes" id="UP001214576"/>
    </source>
</evidence>
<name>A0AAD4TSI4_OVIAM</name>
<reference evidence="2" key="1">
    <citation type="submission" date="2022-03" db="EMBL/GenBank/DDBJ databases">
        <title>Genomic analyses of argali, domestic sheep and their hybrids provide insights into chromosomal evolution, heterosis and genetic basis of agronomic traits.</title>
        <authorList>
            <person name="Li M."/>
        </authorList>
    </citation>
    <scope>NUCLEOTIDE SEQUENCE</scope>
    <source>
        <strain evidence="2">CAU-MHL-2022a</strain>
        <tissue evidence="2">Skin</tissue>
    </source>
</reference>
<comment type="caution">
    <text evidence="2">The sequence shown here is derived from an EMBL/GenBank/DDBJ whole genome shotgun (WGS) entry which is preliminary data.</text>
</comment>